<name>R0HD70_9BRAS</name>
<dbReference type="STRING" id="81985.R0HD70"/>
<sequence>MEANIDNEEPEVSAVQGVTPSNNLLSLSECQCDASLSASDPLSGLGWSLDSPRSPPFLGMRCSRRGVSPLHAGLDSLLWAMECLISLDQTHFSFASKCVDIIKMIDNTQDWPTFAAELETFKGLRSAFPAFSIRHLPRRHNIRADFLENKARARGCLFSHASTSFPIGSPA</sequence>
<dbReference type="eggNOG" id="KOG1075">
    <property type="taxonomic scope" value="Eukaryota"/>
</dbReference>
<protein>
    <recommendedName>
        <fullName evidence="1">RNase H type-1 domain-containing protein</fullName>
    </recommendedName>
</protein>
<dbReference type="Pfam" id="PF13456">
    <property type="entry name" value="RVT_3"/>
    <property type="match status" value="1"/>
</dbReference>
<evidence type="ECO:0000313" key="3">
    <source>
        <dbReference type="Proteomes" id="UP000029121"/>
    </source>
</evidence>
<organism evidence="2 3">
    <name type="scientific">Capsella rubella</name>
    <dbReference type="NCBI Taxonomy" id="81985"/>
    <lineage>
        <taxon>Eukaryota</taxon>
        <taxon>Viridiplantae</taxon>
        <taxon>Streptophyta</taxon>
        <taxon>Embryophyta</taxon>
        <taxon>Tracheophyta</taxon>
        <taxon>Spermatophyta</taxon>
        <taxon>Magnoliopsida</taxon>
        <taxon>eudicotyledons</taxon>
        <taxon>Gunneridae</taxon>
        <taxon>Pentapetalae</taxon>
        <taxon>rosids</taxon>
        <taxon>malvids</taxon>
        <taxon>Brassicales</taxon>
        <taxon>Brassicaceae</taxon>
        <taxon>Camelineae</taxon>
        <taxon>Capsella</taxon>
    </lineage>
</organism>
<evidence type="ECO:0000259" key="1">
    <source>
        <dbReference type="Pfam" id="PF13456"/>
    </source>
</evidence>
<dbReference type="InterPro" id="IPR002156">
    <property type="entry name" value="RNaseH_domain"/>
</dbReference>
<gene>
    <name evidence="2" type="ORF">CARUB_v10002107mg</name>
</gene>
<dbReference type="GO" id="GO:0004523">
    <property type="term" value="F:RNA-DNA hybrid ribonuclease activity"/>
    <property type="evidence" value="ECO:0007669"/>
    <property type="project" value="InterPro"/>
</dbReference>
<dbReference type="InterPro" id="IPR044730">
    <property type="entry name" value="RNase_H-like_dom_plant"/>
</dbReference>
<accession>R0HD70</accession>
<proteinExistence type="predicted"/>
<dbReference type="CDD" id="cd06222">
    <property type="entry name" value="RNase_H_like"/>
    <property type="match status" value="1"/>
</dbReference>
<dbReference type="Proteomes" id="UP000029121">
    <property type="component" value="Unassembled WGS sequence"/>
</dbReference>
<dbReference type="EMBL" id="KB870810">
    <property type="protein sequence ID" value="EOA21683.1"/>
    <property type="molecule type" value="Genomic_DNA"/>
</dbReference>
<evidence type="ECO:0000313" key="2">
    <source>
        <dbReference type="EMBL" id="EOA21683.1"/>
    </source>
</evidence>
<dbReference type="AlphaFoldDB" id="R0HD70"/>
<keyword evidence="3" id="KW-1185">Reference proteome</keyword>
<dbReference type="GO" id="GO:0003676">
    <property type="term" value="F:nucleic acid binding"/>
    <property type="evidence" value="ECO:0007669"/>
    <property type="project" value="InterPro"/>
</dbReference>
<feature type="domain" description="RNase H type-1" evidence="1">
    <location>
        <begin position="32"/>
        <end position="149"/>
    </location>
</feature>
<reference evidence="3" key="1">
    <citation type="journal article" date="2013" name="Nat. Genet.">
        <title>The Capsella rubella genome and the genomic consequences of rapid mating system evolution.</title>
        <authorList>
            <person name="Slotte T."/>
            <person name="Hazzouri K.M."/>
            <person name="Agren J.A."/>
            <person name="Koenig D."/>
            <person name="Maumus F."/>
            <person name="Guo Y.L."/>
            <person name="Steige K."/>
            <person name="Platts A.E."/>
            <person name="Escobar J.S."/>
            <person name="Newman L.K."/>
            <person name="Wang W."/>
            <person name="Mandakova T."/>
            <person name="Vello E."/>
            <person name="Smith L.M."/>
            <person name="Henz S.R."/>
            <person name="Steffen J."/>
            <person name="Takuno S."/>
            <person name="Brandvain Y."/>
            <person name="Coop G."/>
            <person name="Andolfatto P."/>
            <person name="Hu T.T."/>
            <person name="Blanchette M."/>
            <person name="Clark R.M."/>
            <person name="Quesneville H."/>
            <person name="Nordborg M."/>
            <person name="Gaut B.S."/>
            <person name="Lysak M.A."/>
            <person name="Jenkins J."/>
            <person name="Grimwood J."/>
            <person name="Chapman J."/>
            <person name="Prochnik S."/>
            <person name="Shu S."/>
            <person name="Rokhsar D."/>
            <person name="Schmutz J."/>
            <person name="Weigel D."/>
            <person name="Wright S.I."/>
        </authorList>
    </citation>
    <scope>NUCLEOTIDE SEQUENCE [LARGE SCALE GENOMIC DNA]</scope>
    <source>
        <strain evidence="3">cv. Monte Gargano</strain>
    </source>
</reference>